<gene>
    <name evidence="1" type="ORF">QFC24_000271</name>
</gene>
<proteinExistence type="predicted"/>
<name>A0ACC2XWJ8_9TREE</name>
<evidence type="ECO:0000313" key="2">
    <source>
        <dbReference type="Proteomes" id="UP001234202"/>
    </source>
</evidence>
<accession>A0ACC2XWJ8</accession>
<keyword evidence="2" id="KW-1185">Reference proteome</keyword>
<dbReference type="Proteomes" id="UP001234202">
    <property type="component" value="Unassembled WGS sequence"/>
</dbReference>
<dbReference type="EMBL" id="JASBWV010000001">
    <property type="protein sequence ID" value="KAJ9127985.1"/>
    <property type="molecule type" value="Genomic_DNA"/>
</dbReference>
<comment type="caution">
    <text evidence="1">The sequence shown here is derived from an EMBL/GenBank/DDBJ whole genome shotgun (WGS) entry which is preliminary data.</text>
</comment>
<evidence type="ECO:0000313" key="1">
    <source>
        <dbReference type="EMBL" id="KAJ9127985.1"/>
    </source>
</evidence>
<organism evidence="1 2">
    <name type="scientific">Naganishia onofrii</name>
    <dbReference type="NCBI Taxonomy" id="1851511"/>
    <lineage>
        <taxon>Eukaryota</taxon>
        <taxon>Fungi</taxon>
        <taxon>Dikarya</taxon>
        <taxon>Basidiomycota</taxon>
        <taxon>Agaricomycotina</taxon>
        <taxon>Tremellomycetes</taxon>
        <taxon>Filobasidiales</taxon>
        <taxon>Filobasidiaceae</taxon>
        <taxon>Naganishia</taxon>
    </lineage>
</organism>
<reference evidence="1" key="1">
    <citation type="submission" date="2023-04" db="EMBL/GenBank/DDBJ databases">
        <title>Draft Genome sequencing of Naganishia species isolated from polar environments using Oxford Nanopore Technology.</title>
        <authorList>
            <person name="Leo P."/>
            <person name="Venkateswaran K."/>
        </authorList>
    </citation>
    <scope>NUCLEOTIDE SEQUENCE</scope>
    <source>
        <strain evidence="1">DBVPG 5303</strain>
    </source>
</reference>
<sequence length="967" mass="104118">MDDDPWGSAKDPWSTSTDDVIPNEDAVPAGPALSRRPTPTNTPSLPVPSATSDYVEDDPWSRPSDKIPSSTHVKQSTLSNDITQNADVPLPAKWGLEEPAGFNTWTSTDSVPLSSPEPTGPNRLAAQLSPEQIPLPGGDSEDLPISHPKEAKPKSISEAGWTTSEDGEMQHHVPDLPTLPDIPRPLLAEDETFNPFSQNEGSLNPIPEQPTEGFARSSFDDDAFGGFSTGPNDGYQSGAGLGGSEEGHVGRGWDNQEDDSSMSGIDTPWGMPSDTKHIRNDEEEGFQSSSVIYGQSSIKAASVNDEDGFHSVPSKEREAVSAEKLKQDEWETARREIEMREARAPAEMVHKLVSEWKNVVEQVFPPSGDLDSGKDVEDGLDMETTIRRDRNMARLTELPTGISISFQPLSNTVTWERYQHYVSNMKLDPSTSILAKASAEYSHKINRRKSQEQHDAWQSRSHLGESRELDQYAQQQQSALSPDLDTGRSRWSFWGRKASTPTVPLMTSGGGMLEIKNLDLIPAANAAFDASGPYHVENQRTPSPSTAQLTSPALSGAYPAKMQPFPQAEVTNSEAQPSAVGRFLGKLRRTRPQSPSVDINNKDMDLTPDDFSFLAEVPSLAPKPDPAFGDLLSMNGDGRPSEQLSSLEAMLNHSNPMPLPSKLAPPPRLSVSRGNSSQSSTGAVFPISKSSSMLDLFGDLDLHTTAASSSQPLHSTGMSSYRSPSTTNQPANVAIHRKSQFRPIPPPLPPAQPADHSPLFHPVPLVKATSFEEDGFGDFAASSYAAPSNAAASALAFDEFGDFENFNTVPAKPNSQRFPPQPSSSNRSVQDLNSSSSNKVSTWPGQSTPSRLDHTPAAQLVSEAARNTRPWPAPPSPSVPALPPPTPSRNMTTFPNISLAPPRSASSSRASTPLNFDFLGGDTSALPPGRLDPSLKSPATNNTIPTATQLSKGQGLTASDISFFDSL</sequence>
<protein>
    <submittedName>
        <fullName evidence="1">Uncharacterized protein</fullName>
    </submittedName>
</protein>